<proteinExistence type="inferred from homology"/>
<dbReference type="InterPro" id="IPR002549">
    <property type="entry name" value="AI-2E-like"/>
</dbReference>
<comment type="caution">
    <text evidence="9">The sequence shown here is derived from an EMBL/GenBank/DDBJ whole genome shotgun (WGS) entry which is preliminary data.</text>
</comment>
<keyword evidence="10" id="KW-1185">Reference proteome</keyword>
<dbReference type="EMBL" id="BMMZ01000018">
    <property type="protein sequence ID" value="GGL82535.1"/>
    <property type="molecule type" value="Genomic_DNA"/>
</dbReference>
<reference evidence="9" key="1">
    <citation type="journal article" date="2014" name="Int. J. Syst. Evol. Microbiol.">
        <title>Complete genome sequence of Corynebacterium casei LMG S-19264T (=DSM 44701T), isolated from a smear-ripened cheese.</title>
        <authorList>
            <consortium name="US DOE Joint Genome Institute (JGI-PGF)"/>
            <person name="Walter F."/>
            <person name="Albersmeier A."/>
            <person name="Kalinowski J."/>
            <person name="Ruckert C."/>
        </authorList>
    </citation>
    <scope>NUCLEOTIDE SEQUENCE</scope>
    <source>
        <strain evidence="9">CGMCC 4.7306</strain>
    </source>
</reference>
<dbReference type="AlphaFoldDB" id="A0A917W8I5"/>
<keyword evidence="5 8" id="KW-0812">Transmembrane</keyword>
<name>A0A917W8I5_9ACTN</name>
<dbReference type="Proteomes" id="UP000613840">
    <property type="component" value="Unassembled WGS sequence"/>
</dbReference>
<evidence type="ECO:0000256" key="1">
    <source>
        <dbReference type="ARBA" id="ARBA00004651"/>
    </source>
</evidence>
<evidence type="ECO:0000256" key="7">
    <source>
        <dbReference type="ARBA" id="ARBA00023136"/>
    </source>
</evidence>
<feature type="transmembrane region" description="Helical" evidence="8">
    <location>
        <begin position="298"/>
        <end position="322"/>
    </location>
</feature>
<keyword evidence="3" id="KW-0813">Transport</keyword>
<feature type="transmembrane region" description="Helical" evidence="8">
    <location>
        <begin position="141"/>
        <end position="160"/>
    </location>
</feature>
<organism evidence="9 10">
    <name type="scientific">Microlunatus endophyticus</name>
    <dbReference type="NCBI Taxonomy" id="1716077"/>
    <lineage>
        <taxon>Bacteria</taxon>
        <taxon>Bacillati</taxon>
        <taxon>Actinomycetota</taxon>
        <taxon>Actinomycetes</taxon>
        <taxon>Propionibacteriales</taxon>
        <taxon>Propionibacteriaceae</taxon>
        <taxon>Microlunatus</taxon>
    </lineage>
</organism>
<feature type="transmembrane region" description="Helical" evidence="8">
    <location>
        <begin position="193"/>
        <end position="215"/>
    </location>
</feature>
<keyword evidence="7 8" id="KW-0472">Membrane</keyword>
<feature type="transmembrane region" description="Helical" evidence="8">
    <location>
        <begin position="29"/>
        <end position="47"/>
    </location>
</feature>
<reference evidence="9" key="2">
    <citation type="submission" date="2020-09" db="EMBL/GenBank/DDBJ databases">
        <authorList>
            <person name="Sun Q."/>
            <person name="Zhou Y."/>
        </authorList>
    </citation>
    <scope>NUCLEOTIDE SEQUENCE</scope>
    <source>
        <strain evidence="9">CGMCC 4.7306</strain>
    </source>
</reference>
<comment type="similarity">
    <text evidence="2">Belongs to the autoinducer-2 exporter (AI-2E) (TC 2.A.86) family.</text>
</comment>
<evidence type="ECO:0000256" key="3">
    <source>
        <dbReference type="ARBA" id="ARBA00022448"/>
    </source>
</evidence>
<dbReference type="PANTHER" id="PTHR21716">
    <property type="entry name" value="TRANSMEMBRANE PROTEIN"/>
    <property type="match status" value="1"/>
</dbReference>
<gene>
    <name evidence="9" type="ORF">GCM10011575_45990</name>
</gene>
<accession>A0A917W8I5</accession>
<evidence type="ECO:0000256" key="4">
    <source>
        <dbReference type="ARBA" id="ARBA00022475"/>
    </source>
</evidence>
<feature type="transmembrane region" description="Helical" evidence="8">
    <location>
        <begin position="7"/>
        <end position="23"/>
    </location>
</feature>
<dbReference type="RefSeq" id="WP_188898263.1">
    <property type="nucleotide sequence ID" value="NZ_BMMZ01000018.1"/>
</dbReference>
<dbReference type="PANTHER" id="PTHR21716:SF53">
    <property type="entry name" value="PERMEASE PERM-RELATED"/>
    <property type="match status" value="1"/>
</dbReference>
<feature type="transmembrane region" description="Helical" evidence="8">
    <location>
        <begin position="59"/>
        <end position="84"/>
    </location>
</feature>
<dbReference type="GO" id="GO:0005886">
    <property type="term" value="C:plasma membrane"/>
    <property type="evidence" value="ECO:0007669"/>
    <property type="project" value="UniProtKB-SubCell"/>
</dbReference>
<keyword evidence="6 8" id="KW-1133">Transmembrane helix</keyword>
<evidence type="ECO:0000313" key="9">
    <source>
        <dbReference type="EMBL" id="GGL82535.1"/>
    </source>
</evidence>
<feature type="transmembrane region" description="Helical" evidence="8">
    <location>
        <begin position="221"/>
        <end position="250"/>
    </location>
</feature>
<sequence length="347" mass="37314">MRVPRITNLFLITAGAVITVFGMRELSWLLGPFLLALMIVILVHPVYRALLRIKVPAVGALLGLLVAVYGIILGLIGIIAISAAQLATILPRYASSVAASWQFLTDQLAGLGIGSDQIRQLVGTIDLLQVARFLTGHLPSLFSAGANMIFLYSLLLFLGVESTQIRRRAASLAADHPALAAALTEFVHNTRRFLAATAVFAVIVGALDTIFLMLIDVPMAPLWGLLAAACNFIPYVGFVIGLIPPALLLLLDGNWQLMIVVIIVYIVLNSIVTTLLPAKIVGDLVGLSMTITMMSVVFWSWVLGPIGSILAVPLSLMTKAVLVDSDPKARWLAGFLNSDSRNRKQQT</sequence>
<keyword evidence="4" id="KW-1003">Cell membrane</keyword>
<evidence type="ECO:0000256" key="2">
    <source>
        <dbReference type="ARBA" id="ARBA00009773"/>
    </source>
</evidence>
<evidence type="ECO:0000256" key="5">
    <source>
        <dbReference type="ARBA" id="ARBA00022692"/>
    </source>
</evidence>
<evidence type="ECO:0000256" key="8">
    <source>
        <dbReference type="SAM" id="Phobius"/>
    </source>
</evidence>
<feature type="transmembrane region" description="Helical" evidence="8">
    <location>
        <begin position="257"/>
        <end position="278"/>
    </location>
</feature>
<dbReference type="Pfam" id="PF01594">
    <property type="entry name" value="AI-2E_transport"/>
    <property type="match status" value="1"/>
</dbReference>
<comment type="subcellular location">
    <subcellularLocation>
        <location evidence="1">Cell membrane</location>
        <topology evidence="1">Multi-pass membrane protein</topology>
    </subcellularLocation>
</comment>
<evidence type="ECO:0000256" key="6">
    <source>
        <dbReference type="ARBA" id="ARBA00022989"/>
    </source>
</evidence>
<evidence type="ECO:0000313" key="10">
    <source>
        <dbReference type="Proteomes" id="UP000613840"/>
    </source>
</evidence>
<protein>
    <submittedName>
        <fullName evidence="9">AI-2E family transporter</fullName>
    </submittedName>
</protein>